<feature type="transmembrane region" description="Helical" evidence="1">
    <location>
        <begin position="556"/>
        <end position="576"/>
    </location>
</feature>
<dbReference type="InterPro" id="IPR010656">
    <property type="entry name" value="DctM"/>
</dbReference>
<evidence type="ECO:0000313" key="4">
    <source>
        <dbReference type="Proteomes" id="UP001163687"/>
    </source>
</evidence>
<sequence>MVKLDRESGYRRLTGKWAVAIAFLGVALGLFHLYTAATLPLPAQMQRATQLAIALGMIFLLYPARRGDIKGRVPWYDVLLAILGLAAGFYPVVFYEDLVARAGLVTTLDLTVAAVGTLLVLEATRRVAGWPMVLVALGFLAYALWGNLLPGLFRHRGYSLARLLEHTYLGLEGIFGIPLGVSATVIFVYLLFAQFLEKTGIRQFFVDIAMALTGQSPGGPAKVAVVSSALEGTISGSSIANTAGSGSFTIPMMKRLGYRPEFAAAVEASASTGGQLMPPIMGAAAFVMVEFLNIPYIEIAKAAAIPALLYFTGVFLMVHLEALRSGLTGLPRDQLPRLKDVVLKQGYLVIPLVVIFWLMDAGFSPARAAVYGMALAWVFGLLRPATRMGIRAILRTLEEAARSALGVIAACATAGIIVGVVTLTGIGLKLSNNLLDLAGQNLWVALFFTMIASLVLGMGLPTTATYIVLATMAAPALEKLGVAPIAAHLFVFYFGIVADITPPVALASYAGAAIAGANPMKTGVESVKLALGAFLVPYIFAVSPSLVLVGATPLKILLILLTATTGMAALGAAVTGHLSTSLRALERLALAVGGILLVDPGLMTDLAGAAVVVGVFAVQFLRARRQPRPA</sequence>
<evidence type="ECO:0000313" key="3">
    <source>
        <dbReference type="EMBL" id="BDG61622.1"/>
    </source>
</evidence>
<feature type="transmembrane region" description="Helical" evidence="1">
    <location>
        <begin position="588"/>
        <end position="621"/>
    </location>
</feature>
<accession>A0AA35CLX4</accession>
<evidence type="ECO:0000256" key="1">
    <source>
        <dbReference type="SAM" id="Phobius"/>
    </source>
</evidence>
<feature type="transmembrane region" description="Helical" evidence="1">
    <location>
        <begin position="403"/>
        <end position="430"/>
    </location>
</feature>
<feature type="transmembrane region" description="Helical" evidence="1">
    <location>
        <begin position="442"/>
        <end position="468"/>
    </location>
</feature>
<dbReference type="AlphaFoldDB" id="A0AA35CLX4"/>
<keyword evidence="1" id="KW-0472">Membrane</keyword>
<keyword evidence="1" id="KW-0812">Transmembrane</keyword>
<feature type="transmembrane region" description="Helical" evidence="1">
    <location>
        <begin position="99"/>
        <end position="121"/>
    </location>
</feature>
<feature type="transmembrane region" description="Helical" evidence="1">
    <location>
        <begin position="341"/>
        <end position="359"/>
    </location>
</feature>
<feature type="transmembrane region" description="Helical" evidence="1">
    <location>
        <begin position="365"/>
        <end position="382"/>
    </location>
</feature>
<feature type="transmembrane region" description="Helical" evidence="1">
    <location>
        <begin position="20"/>
        <end position="39"/>
    </location>
</feature>
<feature type="transmembrane region" description="Helical" evidence="1">
    <location>
        <begin position="45"/>
        <end position="62"/>
    </location>
</feature>
<dbReference type="PANTHER" id="PTHR43849">
    <property type="entry name" value="BLL3936 PROTEIN"/>
    <property type="match status" value="1"/>
</dbReference>
<evidence type="ECO:0000259" key="2">
    <source>
        <dbReference type="Pfam" id="PF06808"/>
    </source>
</evidence>
<feature type="transmembrane region" description="Helical" evidence="1">
    <location>
        <begin position="173"/>
        <end position="192"/>
    </location>
</feature>
<organism evidence="3 4">
    <name type="scientific">Caldinitratiruptor microaerophilus</name>
    <dbReference type="NCBI Taxonomy" id="671077"/>
    <lineage>
        <taxon>Bacteria</taxon>
        <taxon>Bacillati</taxon>
        <taxon>Bacillota</taxon>
        <taxon>Clostridia</taxon>
        <taxon>Eubacteriales</taxon>
        <taxon>Symbiobacteriaceae</taxon>
        <taxon>Caldinitratiruptor</taxon>
    </lineage>
</organism>
<dbReference type="InterPro" id="IPR011853">
    <property type="entry name" value="TRAP_DctM-Dct_fused"/>
</dbReference>
<gene>
    <name evidence="3" type="ORF">caldi_27120</name>
</gene>
<feature type="transmembrane region" description="Helical" evidence="1">
    <location>
        <begin position="133"/>
        <end position="153"/>
    </location>
</feature>
<protein>
    <submittedName>
        <fullName evidence="3">C4-dicarboxylate ABC transporter</fullName>
    </submittedName>
</protein>
<dbReference type="EMBL" id="AP025628">
    <property type="protein sequence ID" value="BDG61622.1"/>
    <property type="molecule type" value="Genomic_DNA"/>
</dbReference>
<feature type="transmembrane region" description="Helical" evidence="1">
    <location>
        <begin position="303"/>
        <end position="320"/>
    </location>
</feature>
<dbReference type="Pfam" id="PF06808">
    <property type="entry name" value="DctM"/>
    <property type="match status" value="1"/>
</dbReference>
<dbReference type="PANTHER" id="PTHR43849:SF2">
    <property type="entry name" value="BLL3936 PROTEIN"/>
    <property type="match status" value="1"/>
</dbReference>
<dbReference type="KEGG" id="cmic:caldi_27120"/>
<reference evidence="3" key="1">
    <citation type="submission" date="2022-03" db="EMBL/GenBank/DDBJ databases">
        <title>Complete genome sequence of Caldinitratiruptor microaerophilus.</title>
        <authorList>
            <person name="Mukaiyama R."/>
            <person name="Nishiyama T."/>
            <person name="Ueda K."/>
        </authorList>
    </citation>
    <scope>NUCLEOTIDE SEQUENCE</scope>
    <source>
        <strain evidence="3">JCM 16183</strain>
    </source>
</reference>
<feature type="transmembrane region" description="Helical" evidence="1">
    <location>
        <begin position="529"/>
        <end position="549"/>
    </location>
</feature>
<keyword evidence="4" id="KW-1185">Reference proteome</keyword>
<feature type="transmembrane region" description="Helical" evidence="1">
    <location>
        <begin position="74"/>
        <end position="93"/>
    </location>
</feature>
<keyword evidence="1" id="KW-1133">Transmembrane helix</keyword>
<name>A0AA35CLX4_9FIRM</name>
<dbReference type="NCBIfam" id="TIGR02123">
    <property type="entry name" value="TRAP_fused"/>
    <property type="match status" value="1"/>
</dbReference>
<feature type="domain" description="TRAP C4-dicarboxylate transport system permease DctM subunit" evidence="2">
    <location>
        <begin position="115"/>
        <end position="553"/>
    </location>
</feature>
<dbReference type="Proteomes" id="UP001163687">
    <property type="component" value="Chromosome"/>
</dbReference>
<proteinExistence type="predicted"/>